<dbReference type="EMBL" id="JAVDSJ010000002">
    <property type="protein sequence ID" value="MDR6583796.1"/>
    <property type="molecule type" value="Genomic_DNA"/>
</dbReference>
<proteinExistence type="predicted"/>
<gene>
    <name evidence="1" type="ORF">J2W50_001994</name>
</gene>
<comment type="caution">
    <text evidence="1">The sequence shown here is derived from an EMBL/GenBank/DDBJ whole genome shotgun (WGS) entry which is preliminary data.</text>
</comment>
<dbReference type="Proteomes" id="UP001260715">
    <property type="component" value="Unassembled WGS sequence"/>
</dbReference>
<name>A0ABU1PCZ1_9BURK</name>
<dbReference type="RefSeq" id="WP_310010354.1">
    <property type="nucleotide sequence ID" value="NZ_JAVDSJ010000002.1"/>
</dbReference>
<evidence type="ECO:0000313" key="2">
    <source>
        <dbReference type="Proteomes" id="UP001260715"/>
    </source>
</evidence>
<protein>
    <submittedName>
        <fullName evidence="1">Uncharacterized protein</fullName>
    </submittedName>
</protein>
<sequence>MLVAIEVNGGAIFRDVGHALHTAYLVIANEPRQGCVTRSLLLQAMMVGRSKLTPEQAEWFESLKGSPAGSIDFSGLSDDEIRAQCAMVVAAVNHHLPRIEAMVVRARFGATEYEDVNGVRRYAFSHERAMAIRELSDWLRPFLHNVPVMAVDGLLARQFANHMKTKVSVRDLAAAFGCSKSTYHRASAVVRGHVRQLEASAHQRLARHFVEQGIIPPRG</sequence>
<organism evidence="1 2">
    <name type="scientific">Herbaspirillum frisingense</name>
    <dbReference type="NCBI Taxonomy" id="92645"/>
    <lineage>
        <taxon>Bacteria</taxon>
        <taxon>Pseudomonadati</taxon>
        <taxon>Pseudomonadota</taxon>
        <taxon>Betaproteobacteria</taxon>
        <taxon>Burkholderiales</taxon>
        <taxon>Oxalobacteraceae</taxon>
        <taxon>Herbaspirillum</taxon>
    </lineage>
</organism>
<keyword evidence="2" id="KW-1185">Reference proteome</keyword>
<evidence type="ECO:0000313" key="1">
    <source>
        <dbReference type="EMBL" id="MDR6583796.1"/>
    </source>
</evidence>
<accession>A0ABU1PCZ1</accession>
<reference evidence="1 2" key="1">
    <citation type="submission" date="2023-07" db="EMBL/GenBank/DDBJ databases">
        <title>Sorghum-associated microbial communities from plants grown in Nebraska, USA.</title>
        <authorList>
            <person name="Schachtman D."/>
        </authorList>
    </citation>
    <scope>NUCLEOTIDE SEQUENCE [LARGE SCALE GENOMIC DNA]</scope>
    <source>
        <strain evidence="1 2">596</strain>
    </source>
</reference>